<keyword evidence="2" id="KW-1185">Reference proteome</keyword>
<sequence>MAGFDGGAITSDAGALLLRHVDKVIGLFERMAACFVDAALRLARSTVRTLWSGSASRRSHWDSSTSTTMTGCAMPGSSASVAVANKTACIIWALLMFGGTYGHPGEGATMRTA</sequence>
<accession>A0ABR6G478</accession>
<evidence type="ECO:0008006" key="3">
    <source>
        <dbReference type="Google" id="ProtNLM"/>
    </source>
</evidence>
<comment type="caution">
    <text evidence="1">The sequence shown here is derived from an EMBL/GenBank/DDBJ whole genome shotgun (WGS) entry which is preliminary data.</text>
</comment>
<dbReference type="Proteomes" id="UP000542811">
    <property type="component" value="Unassembled WGS sequence"/>
</dbReference>
<proteinExistence type="predicted"/>
<name>A0ABR6G478_9HYPH</name>
<evidence type="ECO:0000313" key="2">
    <source>
        <dbReference type="Proteomes" id="UP000542811"/>
    </source>
</evidence>
<dbReference type="EMBL" id="JACHXX010000002">
    <property type="protein sequence ID" value="MBB3161079.1"/>
    <property type="molecule type" value="Genomic_DNA"/>
</dbReference>
<organism evidence="1 2">
    <name type="scientific">Rhizobium laguerreae</name>
    <dbReference type="NCBI Taxonomy" id="1076926"/>
    <lineage>
        <taxon>Bacteria</taxon>
        <taxon>Pseudomonadati</taxon>
        <taxon>Pseudomonadota</taxon>
        <taxon>Alphaproteobacteria</taxon>
        <taxon>Hyphomicrobiales</taxon>
        <taxon>Rhizobiaceae</taxon>
        <taxon>Rhizobium/Agrobacterium group</taxon>
        <taxon>Rhizobium</taxon>
    </lineage>
</organism>
<protein>
    <recommendedName>
        <fullName evidence="3">Transposase DDE domain-containing protein</fullName>
    </recommendedName>
</protein>
<gene>
    <name evidence="1" type="ORF">FHS25_001528</name>
</gene>
<reference evidence="1 2" key="1">
    <citation type="submission" date="2020-08" db="EMBL/GenBank/DDBJ databases">
        <title>Genomic Encyclopedia of Type Strains, Phase III (KMG-III): the genomes of soil and plant-associated and newly described type strains.</title>
        <authorList>
            <person name="Whitman W."/>
        </authorList>
    </citation>
    <scope>NUCLEOTIDE SEQUENCE [LARGE SCALE GENOMIC DNA]</scope>
    <source>
        <strain evidence="1 2">CECT 8280</strain>
    </source>
</reference>
<evidence type="ECO:0000313" key="1">
    <source>
        <dbReference type="EMBL" id="MBB3161079.1"/>
    </source>
</evidence>